<feature type="non-terminal residue" evidence="4">
    <location>
        <position position="161"/>
    </location>
</feature>
<dbReference type="AlphaFoldDB" id="A0A1B6H3V5"/>
<sequence>ISVPIPPGYWRLGNGHVKAAYLLMRFAKKSDKKTVGAEKFSEYYKKHGNPNFNNITGFISQSRKLLLRKNRIRQILTANKNGIERKTTLNEPKKPVSVINRESDSSLNRIRIKKQDRFFRMKMYADEEEDRLRGQPSGSMHNDRNPRDLRNRLDRVQRSTN</sequence>
<protein>
    <recommendedName>
        <fullName evidence="2">Nuclear cap-binding protein subunit 3</fullName>
    </recommendedName>
</protein>
<reference evidence="4" key="1">
    <citation type="submission" date="2015-11" db="EMBL/GenBank/DDBJ databases">
        <title>De novo transcriptome assembly of four potential Pierce s Disease insect vectors from Arizona vineyards.</title>
        <authorList>
            <person name="Tassone E.E."/>
        </authorList>
    </citation>
    <scope>NUCLEOTIDE SEQUENCE</scope>
</reference>
<dbReference type="PANTHER" id="PTHR16291">
    <property type="entry name" value="NUCLEAR CAP-BINDING PROTEIN SUBUNIT 3"/>
    <property type="match status" value="1"/>
</dbReference>
<comment type="similarity">
    <text evidence="1">Belongs to the NCBP3 family.</text>
</comment>
<dbReference type="GO" id="GO:0003729">
    <property type="term" value="F:mRNA binding"/>
    <property type="evidence" value="ECO:0007669"/>
    <property type="project" value="InterPro"/>
</dbReference>
<evidence type="ECO:0000256" key="3">
    <source>
        <dbReference type="SAM" id="MobiDB-lite"/>
    </source>
</evidence>
<evidence type="ECO:0000256" key="2">
    <source>
        <dbReference type="ARBA" id="ARBA00019876"/>
    </source>
</evidence>
<name>A0A1B6H3V5_9HEMI</name>
<gene>
    <name evidence="4" type="ORF">g.46247</name>
</gene>
<dbReference type="PANTHER" id="PTHR16291:SF0">
    <property type="entry name" value="NUCLEAR CAP-BINDING PROTEIN SUBUNIT 3"/>
    <property type="match status" value="1"/>
</dbReference>
<evidence type="ECO:0000313" key="4">
    <source>
        <dbReference type="EMBL" id="JAS69361.1"/>
    </source>
</evidence>
<proteinExistence type="inferred from homology"/>
<feature type="non-terminal residue" evidence="4">
    <location>
        <position position="1"/>
    </location>
</feature>
<dbReference type="EMBL" id="GECZ01000408">
    <property type="protein sequence ID" value="JAS69361.1"/>
    <property type="molecule type" value="Transcribed_RNA"/>
</dbReference>
<evidence type="ECO:0000256" key="1">
    <source>
        <dbReference type="ARBA" id="ARBA00006069"/>
    </source>
</evidence>
<feature type="compositionally biased region" description="Basic and acidic residues" evidence="3">
    <location>
        <begin position="141"/>
        <end position="161"/>
    </location>
</feature>
<dbReference type="GO" id="GO:0000340">
    <property type="term" value="F:RNA 7-methylguanosine cap binding"/>
    <property type="evidence" value="ECO:0007669"/>
    <property type="project" value="InterPro"/>
</dbReference>
<dbReference type="GO" id="GO:0005634">
    <property type="term" value="C:nucleus"/>
    <property type="evidence" value="ECO:0007669"/>
    <property type="project" value="TreeGrafter"/>
</dbReference>
<dbReference type="InterPro" id="IPR019416">
    <property type="entry name" value="NCBP3"/>
</dbReference>
<accession>A0A1B6H3V5</accession>
<organism evidence="4">
    <name type="scientific">Cuerna arida</name>
    <dbReference type="NCBI Taxonomy" id="1464854"/>
    <lineage>
        <taxon>Eukaryota</taxon>
        <taxon>Metazoa</taxon>
        <taxon>Ecdysozoa</taxon>
        <taxon>Arthropoda</taxon>
        <taxon>Hexapoda</taxon>
        <taxon>Insecta</taxon>
        <taxon>Pterygota</taxon>
        <taxon>Neoptera</taxon>
        <taxon>Paraneoptera</taxon>
        <taxon>Hemiptera</taxon>
        <taxon>Auchenorrhyncha</taxon>
        <taxon>Membracoidea</taxon>
        <taxon>Cicadellidae</taxon>
        <taxon>Cicadellinae</taxon>
        <taxon>Proconiini</taxon>
        <taxon>Cuerna</taxon>
    </lineage>
</organism>
<feature type="region of interest" description="Disordered" evidence="3">
    <location>
        <begin position="127"/>
        <end position="161"/>
    </location>
</feature>